<evidence type="ECO:0000256" key="1">
    <source>
        <dbReference type="ARBA" id="ARBA00022737"/>
    </source>
</evidence>
<dbReference type="InterPro" id="IPR019734">
    <property type="entry name" value="TPR_rpt"/>
</dbReference>
<feature type="repeat" description="TPR" evidence="3">
    <location>
        <begin position="272"/>
        <end position="305"/>
    </location>
</feature>
<name>A0A0M2URK1_9BACT</name>
<keyword evidence="5" id="KW-1185">Reference proteome</keyword>
<evidence type="ECO:0000313" key="4">
    <source>
        <dbReference type="EMBL" id="KKO18265.1"/>
    </source>
</evidence>
<accession>A0A0M2URK1</accession>
<comment type="caution">
    <text evidence="4">The sequence shown here is derived from an EMBL/GenBank/DDBJ whole genome shotgun (WGS) entry which is preliminary data.</text>
</comment>
<dbReference type="Pfam" id="PF13174">
    <property type="entry name" value="TPR_6"/>
    <property type="match status" value="1"/>
</dbReference>
<dbReference type="EMBL" id="LAQJ01000282">
    <property type="protein sequence ID" value="KKO18265.1"/>
    <property type="molecule type" value="Genomic_DNA"/>
</dbReference>
<gene>
    <name evidence="4" type="ORF">BROFUL_02992</name>
</gene>
<dbReference type="SMART" id="SM00028">
    <property type="entry name" value="TPR"/>
    <property type="match status" value="3"/>
</dbReference>
<keyword evidence="1" id="KW-0677">Repeat</keyword>
<evidence type="ECO:0000313" key="5">
    <source>
        <dbReference type="Proteomes" id="UP000034954"/>
    </source>
</evidence>
<sequence length="396" mass="46231">MWLIMRLKKYCQFLAILFMLSISFQSIISGDEKKIRVVIFPFHYNGDSKDLFLGIDDVMRSELIRSGYCEVTEQERTYEFIQEAVLSNIIKIENADMRNMLTKANIVDLFAKVNPKVLIQVAEKTNADFALRGTLNQFGSTLRTNIEIVQVKAKETIRVLVSECESIEKIPEMIEHLSQQIIEVCKNVNVQREIDYIQRNYQQGNITYEETTARLKNLSSEIPGSFLIHSTLFSHYFGHQEMRDYLIEEGKVLIKLFAAHEEDIRCLSFLGVDPFFEMANIYYEMGMFDDAINVYNRLIPIYPMNQIKYSKHLGELYKLKGKDELAIEAFSRVLSMDQTDFETRLNLASLYESNGDILRALEQYQHSLKYTKNISENSRVKEKIKRLQLLKDVHKK</sequence>
<dbReference type="Gene3D" id="1.25.40.10">
    <property type="entry name" value="Tetratricopeptide repeat domain"/>
    <property type="match status" value="1"/>
</dbReference>
<dbReference type="GO" id="GO:0016740">
    <property type="term" value="F:transferase activity"/>
    <property type="evidence" value="ECO:0007669"/>
    <property type="project" value="UniProtKB-KW"/>
</dbReference>
<evidence type="ECO:0000256" key="3">
    <source>
        <dbReference type="PROSITE-ProRule" id="PRU00339"/>
    </source>
</evidence>
<feature type="repeat" description="TPR" evidence="3">
    <location>
        <begin position="307"/>
        <end position="340"/>
    </location>
</feature>
<evidence type="ECO:0000256" key="2">
    <source>
        <dbReference type="ARBA" id="ARBA00022803"/>
    </source>
</evidence>
<organism evidence="4 5">
    <name type="scientific">Candidatus Brocadia fulgida</name>
    <dbReference type="NCBI Taxonomy" id="380242"/>
    <lineage>
        <taxon>Bacteria</taxon>
        <taxon>Pseudomonadati</taxon>
        <taxon>Planctomycetota</taxon>
        <taxon>Candidatus Brocadiia</taxon>
        <taxon>Candidatus Brocadiales</taxon>
        <taxon>Candidatus Brocadiaceae</taxon>
        <taxon>Candidatus Brocadia</taxon>
    </lineage>
</organism>
<reference evidence="4 5" key="1">
    <citation type="journal article" date="2013" name="BMC Microbiol.">
        <title>Identification of the type II cytochrome c maturation pathway in anammox bacteria by comparative genomics.</title>
        <authorList>
            <person name="Ferousi C."/>
            <person name="Speth D.R."/>
            <person name="Reimann J."/>
            <person name="Op den Camp H.J."/>
            <person name="Allen J.W."/>
            <person name="Keltjens J.T."/>
            <person name="Jetten M.S."/>
        </authorList>
    </citation>
    <scope>NUCLEOTIDE SEQUENCE [LARGE SCALE GENOMIC DNA]</scope>
    <source>
        <strain evidence="4">RU1</strain>
    </source>
</reference>
<protein>
    <submittedName>
        <fullName evidence="4">O-linked GlcNAc transferase</fullName>
    </submittedName>
</protein>
<dbReference type="SUPFAM" id="SSF48452">
    <property type="entry name" value="TPR-like"/>
    <property type="match status" value="1"/>
</dbReference>
<dbReference type="Pfam" id="PF13181">
    <property type="entry name" value="TPR_8"/>
    <property type="match status" value="1"/>
</dbReference>
<keyword evidence="2 3" id="KW-0802">TPR repeat</keyword>
<keyword evidence="4" id="KW-0808">Transferase</keyword>
<dbReference type="PANTHER" id="PTHR45586">
    <property type="entry name" value="TPR REPEAT-CONTAINING PROTEIN PA4667"/>
    <property type="match status" value="1"/>
</dbReference>
<dbReference type="AlphaFoldDB" id="A0A0M2URK1"/>
<dbReference type="PANTHER" id="PTHR45586:SF1">
    <property type="entry name" value="LIPOPOLYSACCHARIDE ASSEMBLY PROTEIN B"/>
    <property type="match status" value="1"/>
</dbReference>
<dbReference type="PROSITE" id="PS50005">
    <property type="entry name" value="TPR"/>
    <property type="match status" value="2"/>
</dbReference>
<proteinExistence type="predicted"/>
<dbReference type="InterPro" id="IPR051012">
    <property type="entry name" value="CellSynth/LPSAsmb/PSIAsmb"/>
</dbReference>
<dbReference type="InterPro" id="IPR011990">
    <property type="entry name" value="TPR-like_helical_dom_sf"/>
</dbReference>
<dbReference type="Proteomes" id="UP000034954">
    <property type="component" value="Unassembled WGS sequence"/>
</dbReference>